<evidence type="ECO:0000313" key="2">
    <source>
        <dbReference type="Proteomes" id="UP000241394"/>
    </source>
</evidence>
<dbReference type="OrthoDB" id="1901675at2759"/>
<proteinExistence type="predicted"/>
<organism evidence="1 2">
    <name type="scientific">Actinidia chinensis var. chinensis</name>
    <name type="common">Chinese soft-hair kiwi</name>
    <dbReference type="NCBI Taxonomy" id="1590841"/>
    <lineage>
        <taxon>Eukaryota</taxon>
        <taxon>Viridiplantae</taxon>
        <taxon>Streptophyta</taxon>
        <taxon>Embryophyta</taxon>
        <taxon>Tracheophyta</taxon>
        <taxon>Spermatophyta</taxon>
        <taxon>Magnoliopsida</taxon>
        <taxon>eudicotyledons</taxon>
        <taxon>Gunneridae</taxon>
        <taxon>Pentapetalae</taxon>
        <taxon>asterids</taxon>
        <taxon>Ericales</taxon>
        <taxon>Actinidiaceae</taxon>
        <taxon>Actinidia</taxon>
    </lineage>
</organism>
<dbReference type="EMBL" id="NKQK01000069">
    <property type="protein sequence ID" value="PSR82767.1"/>
    <property type="molecule type" value="Genomic_DNA"/>
</dbReference>
<accession>A0A2R6P0S0</accession>
<gene>
    <name evidence="1" type="ORF">CEY00_Acc33630</name>
</gene>
<dbReference type="Gramene" id="PSR82767">
    <property type="protein sequence ID" value="PSR82767"/>
    <property type="gene ID" value="CEY00_Acc33630"/>
</dbReference>
<reference evidence="2" key="2">
    <citation type="journal article" date="2018" name="BMC Genomics">
        <title>A manually annotated Actinidia chinensis var. chinensis (kiwifruit) genome highlights the challenges associated with draft genomes and gene prediction in plants.</title>
        <authorList>
            <person name="Pilkington S.M."/>
            <person name="Crowhurst R."/>
            <person name="Hilario E."/>
            <person name="Nardozza S."/>
            <person name="Fraser L."/>
            <person name="Peng Y."/>
            <person name="Gunaseelan K."/>
            <person name="Simpson R."/>
            <person name="Tahir J."/>
            <person name="Deroles S.C."/>
            <person name="Templeton K."/>
            <person name="Luo Z."/>
            <person name="Davy M."/>
            <person name="Cheng C."/>
            <person name="McNeilage M."/>
            <person name="Scaglione D."/>
            <person name="Liu Y."/>
            <person name="Zhang Q."/>
            <person name="Datson P."/>
            <person name="De Silva N."/>
            <person name="Gardiner S.E."/>
            <person name="Bassett H."/>
            <person name="Chagne D."/>
            <person name="McCallum J."/>
            <person name="Dzierzon H."/>
            <person name="Deng C."/>
            <person name="Wang Y.Y."/>
            <person name="Barron L."/>
            <person name="Manako K."/>
            <person name="Bowen J."/>
            <person name="Foster T.M."/>
            <person name="Erridge Z.A."/>
            <person name="Tiffin H."/>
            <person name="Waite C.N."/>
            <person name="Davies K.M."/>
            <person name="Grierson E.P."/>
            <person name="Laing W.A."/>
            <person name="Kirk R."/>
            <person name="Chen X."/>
            <person name="Wood M."/>
            <person name="Montefiori M."/>
            <person name="Brummell D.A."/>
            <person name="Schwinn K.E."/>
            <person name="Catanach A."/>
            <person name="Fullerton C."/>
            <person name="Li D."/>
            <person name="Meiyalaghan S."/>
            <person name="Nieuwenhuizen N."/>
            <person name="Read N."/>
            <person name="Prakash R."/>
            <person name="Hunter D."/>
            <person name="Zhang H."/>
            <person name="McKenzie M."/>
            <person name="Knabel M."/>
            <person name="Harris A."/>
            <person name="Allan A.C."/>
            <person name="Gleave A."/>
            <person name="Chen A."/>
            <person name="Janssen B.J."/>
            <person name="Plunkett B."/>
            <person name="Ampomah-Dwamena C."/>
            <person name="Voogd C."/>
            <person name="Leif D."/>
            <person name="Lafferty D."/>
            <person name="Souleyre E.J.F."/>
            <person name="Varkonyi-Gasic E."/>
            <person name="Gambi F."/>
            <person name="Hanley J."/>
            <person name="Yao J.L."/>
            <person name="Cheung J."/>
            <person name="David K.M."/>
            <person name="Warren B."/>
            <person name="Marsh K."/>
            <person name="Snowden K.C."/>
            <person name="Lin-Wang K."/>
            <person name="Brian L."/>
            <person name="Martinez-Sanchez M."/>
            <person name="Wang M."/>
            <person name="Ileperuma N."/>
            <person name="Macnee N."/>
            <person name="Campin R."/>
            <person name="McAtee P."/>
            <person name="Drummond R.S.M."/>
            <person name="Espley R.V."/>
            <person name="Ireland H.S."/>
            <person name="Wu R."/>
            <person name="Atkinson R.G."/>
            <person name="Karunairetnam S."/>
            <person name="Bulley S."/>
            <person name="Chunkath S."/>
            <person name="Hanley Z."/>
            <person name="Storey R."/>
            <person name="Thrimawithana A.H."/>
            <person name="Thomson S."/>
            <person name="David C."/>
            <person name="Testolin R."/>
            <person name="Huang H."/>
            <person name="Hellens R.P."/>
            <person name="Schaffer R.J."/>
        </authorList>
    </citation>
    <scope>NUCLEOTIDE SEQUENCE [LARGE SCALE GENOMIC DNA]</scope>
    <source>
        <strain evidence="2">cv. Red5</strain>
    </source>
</reference>
<reference evidence="1 2" key="1">
    <citation type="submission" date="2017-07" db="EMBL/GenBank/DDBJ databases">
        <title>An improved, manually edited Actinidia chinensis var. chinensis (kiwifruit) genome highlights the challenges associated with draft genomes and gene prediction in plants.</title>
        <authorList>
            <person name="Pilkington S."/>
            <person name="Crowhurst R."/>
            <person name="Hilario E."/>
            <person name="Nardozza S."/>
            <person name="Fraser L."/>
            <person name="Peng Y."/>
            <person name="Gunaseelan K."/>
            <person name="Simpson R."/>
            <person name="Tahir J."/>
            <person name="Deroles S."/>
            <person name="Templeton K."/>
            <person name="Luo Z."/>
            <person name="Davy M."/>
            <person name="Cheng C."/>
            <person name="Mcneilage M."/>
            <person name="Scaglione D."/>
            <person name="Liu Y."/>
            <person name="Zhang Q."/>
            <person name="Datson P."/>
            <person name="De Silva N."/>
            <person name="Gardiner S."/>
            <person name="Bassett H."/>
            <person name="Chagne D."/>
            <person name="Mccallum J."/>
            <person name="Dzierzon H."/>
            <person name="Deng C."/>
            <person name="Wang Y.-Y."/>
            <person name="Barron N."/>
            <person name="Manako K."/>
            <person name="Bowen J."/>
            <person name="Foster T."/>
            <person name="Erridge Z."/>
            <person name="Tiffin H."/>
            <person name="Waite C."/>
            <person name="Davies K."/>
            <person name="Grierson E."/>
            <person name="Laing W."/>
            <person name="Kirk R."/>
            <person name="Chen X."/>
            <person name="Wood M."/>
            <person name="Montefiori M."/>
            <person name="Brummell D."/>
            <person name="Schwinn K."/>
            <person name="Catanach A."/>
            <person name="Fullerton C."/>
            <person name="Li D."/>
            <person name="Meiyalaghan S."/>
            <person name="Nieuwenhuizen N."/>
            <person name="Read N."/>
            <person name="Prakash R."/>
            <person name="Hunter D."/>
            <person name="Zhang H."/>
            <person name="Mckenzie M."/>
            <person name="Knabel M."/>
            <person name="Harris A."/>
            <person name="Allan A."/>
            <person name="Chen A."/>
            <person name="Janssen B."/>
            <person name="Plunkett B."/>
            <person name="Dwamena C."/>
            <person name="Voogd C."/>
            <person name="Leif D."/>
            <person name="Lafferty D."/>
            <person name="Souleyre E."/>
            <person name="Varkonyi-Gasic E."/>
            <person name="Gambi F."/>
            <person name="Hanley J."/>
            <person name="Yao J.-L."/>
            <person name="Cheung J."/>
            <person name="David K."/>
            <person name="Warren B."/>
            <person name="Marsh K."/>
            <person name="Snowden K."/>
            <person name="Lin-Wang K."/>
            <person name="Brian L."/>
            <person name="Martinez-Sanchez M."/>
            <person name="Wang M."/>
            <person name="Ileperuma N."/>
            <person name="Macnee N."/>
            <person name="Campin R."/>
            <person name="Mcatee P."/>
            <person name="Drummond R."/>
            <person name="Espley R."/>
            <person name="Ireland H."/>
            <person name="Wu R."/>
            <person name="Atkinson R."/>
            <person name="Karunairetnam S."/>
            <person name="Bulley S."/>
            <person name="Chunkath S."/>
            <person name="Hanley Z."/>
            <person name="Storey R."/>
            <person name="Thrimawithana A."/>
            <person name="Thomson S."/>
            <person name="David C."/>
            <person name="Testolin R."/>
        </authorList>
    </citation>
    <scope>NUCLEOTIDE SEQUENCE [LARGE SCALE GENOMIC DNA]</scope>
    <source>
        <strain evidence="2">cv. Red5</strain>
        <tissue evidence="1">Young leaf</tissue>
    </source>
</reference>
<dbReference type="GO" id="GO:0016829">
    <property type="term" value="F:lyase activity"/>
    <property type="evidence" value="ECO:0007669"/>
    <property type="project" value="UniProtKB-KW"/>
</dbReference>
<dbReference type="Proteomes" id="UP000241394">
    <property type="component" value="Unassembled WGS sequence"/>
</dbReference>
<name>A0A2R6P0S0_ACTCC</name>
<dbReference type="InParanoid" id="A0A2R6P0S0"/>
<keyword evidence="1" id="KW-0456">Lyase</keyword>
<comment type="caution">
    <text evidence="1">The sequence shown here is derived from an EMBL/GenBank/DDBJ whole genome shotgun (WGS) entry which is preliminary data.</text>
</comment>
<dbReference type="AlphaFoldDB" id="A0A2R6P0S0"/>
<dbReference type="OMA" id="IHLRIKK"/>
<evidence type="ECO:0000313" key="1">
    <source>
        <dbReference type="EMBL" id="PSR82767.1"/>
    </source>
</evidence>
<protein>
    <submittedName>
        <fullName evidence="1">L-methionine gamma-lyase</fullName>
    </submittedName>
</protein>
<keyword evidence="2" id="KW-1185">Reference proteome</keyword>
<sequence>MVTNLPNLFTCLRLFMDNCEKLVEVQGMVKFEAIGNTDLRIIEDFGLVDHLESVRSHEVKFFNNLTLTIMKRLIQGVSEFGIYSLFLPSSLVPGWCSNYKKSGSIIEFNVPSNPNLKIRALKVYMRYAYASDEGHSDWEDHWNANTKWGHHRITITNKAKGLSWSYWPIWKCFPDGNQDCVWLSHWKIGHQYLMEPGDEMIVRAFVTELYQVKEVGVEIVCDENKAEGSQHHSTHPYRHDDIDVLDLTPCLQGPGEYFLCHYFQFPYQYYYKMKLQGGVSFN</sequence>